<reference evidence="2" key="2">
    <citation type="journal article" date="2021" name="PeerJ">
        <title>Extensive microbial diversity within the chicken gut microbiome revealed by metagenomics and culture.</title>
        <authorList>
            <person name="Gilroy R."/>
            <person name="Ravi A."/>
            <person name="Getino M."/>
            <person name="Pursley I."/>
            <person name="Horton D.L."/>
            <person name="Alikhan N.F."/>
            <person name="Baker D."/>
            <person name="Gharbi K."/>
            <person name="Hall N."/>
            <person name="Watson M."/>
            <person name="Adriaenssens E.M."/>
            <person name="Foster-Nyarko E."/>
            <person name="Jarju S."/>
            <person name="Secka A."/>
            <person name="Antonio M."/>
            <person name="Oren A."/>
            <person name="Chaudhuri R.R."/>
            <person name="La Ragione R."/>
            <person name="Hildebrand F."/>
            <person name="Pallen M.J."/>
        </authorList>
    </citation>
    <scope>NUCLEOTIDE SEQUENCE</scope>
    <source>
        <strain evidence="2">CHK195-11698</strain>
    </source>
</reference>
<comment type="caution">
    <text evidence="2">The sequence shown here is derived from an EMBL/GenBank/DDBJ whole genome shotgun (WGS) entry which is preliminary data.</text>
</comment>
<dbReference type="InterPro" id="IPR007395">
    <property type="entry name" value="Zn_peptidase_2"/>
</dbReference>
<dbReference type="Pfam" id="PF04298">
    <property type="entry name" value="Zn_peptidase_2"/>
    <property type="match status" value="1"/>
</dbReference>
<dbReference type="PANTHER" id="PTHR36434">
    <property type="entry name" value="MEMBRANE PROTEASE YUGP-RELATED"/>
    <property type="match status" value="1"/>
</dbReference>
<organism evidence="2 3">
    <name type="scientific">Candidatus Fimiplasma intestinipullorum</name>
    <dbReference type="NCBI Taxonomy" id="2840825"/>
    <lineage>
        <taxon>Bacteria</taxon>
        <taxon>Bacillati</taxon>
        <taxon>Bacillota</taxon>
        <taxon>Clostridia</taxon>
        <taxon>Eubacteriales</taxon>
        <taxon>Candidatus Fimiplasma</taxon>
    </lineage>
</organism>
<evidence type="ECO:0000256" key="1">
    <source>
        <dbReference type="SAM" id="Phobius"/>
    </source>
</evidence>
<keyword evidence="1" id="KW-0812">Transmembrane</keyword>
<protein>
    <submittedName>
        <fullName evidence="2">Zinc metallopeptidase</fullName>
    </submittedName>
</protein>
<dbReference type="EMBL" id="DVMJ01000036">
    <property type="protein sequence ID" value="HIU13289.1"/>
    <property type="molecule type" value="Genomic_DNA"/>
</dbReference>
<keyword evidence="1" id="KW-1133">Transmembrane helix</keyword>
<dbReference type="PANTHER" id="PTHR36434:SF1">
    <property type="entry name" value="MEMBRANE PROTEASE YUGP-RELATED"/>
    <property type="match status" value="1"/>
</dbReference>
<name>A0A9D1HPW2_9FIRM</name>
<proteinExistence type="predicted"/>
<feature type="transmembrane region" description="Helical" evidence="1">
    <location>
        <begin position="147"/>
        <end position="168"/>
    </location>
</feature>
<feature type="transmembrane region" description="Helical" evidence="1">
    <location>
        <begin position="120"/>
        <end position="141"/>
    </location>
</feature>
<evidence type="ECO:0000313" key="3">
    <source>
        <dbReference type="Proteomes" id="UP000824175"/>
    </source>
</evidence>
<reference evidence="2" key="1">
    <citation type="submission" date="2020-10" db="EMBL/GenBank/DDBJ databases">
        <authorList>
            <person name="Gilroy R."/>
        </authorList>
    </citation>
    <scope>NUCLEOTIDE SEQUENCE</scope>
    <source>
        <strain evidence="2">CHK195-11698</strain>
    </source>
</reference>
<feature type="transmembrane region" description="Helical" evidence="1">
    <location>
        <begin position="202"/>
        <end position="223"/>
    </location>
</feature>
<keyword evidence="1" id="KW-0472">Membrane</keyword>
<sequence>MFFYFDPTYIFVLIGAMLMMFAQAKVSRAYSKYGRVRNTRGMSGAEVARQILAMHHIQDVEVEQTGGHLSDHYDPTHKKVRLSREIYEGTSVASLAVAAHECGHVIQHATGYGFLKFRSALLPVANLGSKIGWVAIFIGFISGELKIVYIGIACLALMLLFQIVTLPVEFDASGRALRILEGNQFLSSNETGMAREMLQACALTYIASVASTILSLLRLFLLASHRDN</sequence>
<dbReference type="AlphaFoldDB" id="A0A9D1HPW2"/>
<gene>
    <name evidence="2" type="ORF">IAD15_04390</name>
</gene>
<evidence type="ECO:0000313" key="2">
    <source>
        <dbReference type="EMBL" id="HIU13289.1"/>
    </source>
</evidence>
<dbReference type="Proteomes" id="UP000824175">
    <property type="component" value="Unassembled WGS sequence"/>
</dbReference>
<accession>A0A9D1HPW2</accession>
<feature type="transmembrane region" description="Helical" evidence="1">
    <location>
        <begin position="6"/>
        <end position="22"/>
    </location>
</feature>